<proteinExistence type="predicted"/>
<evidence type="ECO:0000313" key="3">
    <source>
        <dbReference type="EMBL" id="MZH57232.1"/>
    </source>
</evidence>
<evidence type="ECO:0000313" key="2">
    <source>
        <dbReference type="EMBL" id="MCR0234480.1"/>
    </source>
</evidence>
<reference evidence="1 5" key="1">
    <citation type="submission" date="2014-08" db="EMBL/GenBank/DDBJ databases">
        <title>Clostridium innocuum, an unnegligible vancomycin-resistant pathogen causing extra-intestinal infections.</title>
        <authorList>
            <person name="Feng Y."/>
            <person name="Chiu C.-H."/>
        </authorList>
    </citation>
    <scope>NUCLEOTIDE SEQUENCE [LARGE SCALE GENOMIC DNA]</scope>
    <source>
        <strain evidence="1 5">AN88</strain>
    </source>
</reference>
<protein>
    <recommendedName>
        <fullName evidence="7">DUF3284 domain-containing protein</fullName>
    </recommendedName>
</protein>
<dbReference type="Proteomes" id="UP000604383">
    <property type="component" value="Unassembled WGS sequence"/>
</dbReference>
<evidence type="ECO:0000313" key="4">
    <source>
        <dbReference type="EMBL" id="QJA01872.1"/>
    </source>
</evidence>
<dbReference type="EMBL" id="JAKTMA010000033">
    <property type="protein sequence ID" value="MCR0234480.1"/>
    <property type="molecule type" value="Genomic_DNA"/>
</dbReference>
<reference evidence="4 6" key="3">
    <citation type="submission" date="2020-02" db="EMBL/GenBank/DDBJ databases">
        <authorList>
            <person name="Kociolek L.K."/>
            <person name="Ozer E.A."/>
        </authorList>
    </citation>
    <scope>NUCLEOTIDE SEQUENCE [LARGE SCALE GENOMIC DNA]</scope>
    <source>
        <strain evidence="4 6">ATCC 14501</strain>
    </source>
</reference>
<evidence type="ECO:0000313" key="1">
    <source>
        <dbReference type="EMBL" id="KGJ52780.1"/>
    </source>
</evidence>
<dbReference type="Proteomes" id="UP000030008">
    <property type="component" value="Unassembled WGS sequence"/>
</dbReference>
<dbReference type="Proteomes" id="UP001203972">
    <property type="component" value="Unassembled WGS sequence"/>
</dbReference>
<gene>
    <name evidence="1" type="ORF">CIAN88_12760</name>
    <name evidence="4" type="ORF">G4D54_05255</name>
    <name evidence="3" type="ORF">GT664_16145</name>
    <name evidence="2" type="ORF">MKC95_17050</name>
</gene>
<dbReference type="GeneID" id="61924922"/>
<name>A0A099I507_CLOIN</name>
<evidence type="ECO:0008006" key="7">
    <source>
        <dbReference type="Google" id="ProtNLM"/>
    </source>
</evidence>
<dbReference type="RefSeq" id="WP_002607996.1">
    <property type="nucleotide sequence ID" value="NZ_AP025565.1"/>
</dbReference>
<organism evidence="1 5">
    <name type="scientific">Clostridium innocuum</name>
    <dbReference type="NCBI Taxonomy" id="1522"/>
    <lineage>
        <taxon>Bacteria</taxon>
        <taxon>Bacillati</taxon>
        <taxon>Bacillota</taxon>
        <taxon>Clostridia</taxon>
        <taxon>Eubacteriales</taxon>
        <taxon>Clostridiaceae</taxon>
        <taxon>Clostridium</taxon>
    </lineage>
</organism>
<dbReference type="Proteomes" id="UP000503330">
    <property type="component" value="Chromosome"/>
</dbReference>
<reference evidence="3" key="2">
    <citation type="journal article" date="2019" name="Nat. Med.">
        <title>A library of human gut bacterial isolates paired with longitudinal multiomics data enables mechanistic microbiome research.</title>
        <authorList>
            <person name="Poyet M."/>
            <person name="Groussin M."/>
            <person name="Gibbons S.M."/>
            <person name="Avila-Pacheco J."/>
            <person name="Jiang X."/>
            <person name="Kearney S.M."/>
            <person name="Perrotta A.R."/>
            <person name="Berdy B."/>
            <person name="Zhao S."/>
            <person name="Lieberman T.D."/>
            <person name="Swanson P.K."/>
            <person name="Smith M."/>
            <person name="Roesemann S."/>
            <person name="Alexander J.E."/>
            <person name="Rich S.A."/>
            <person name="Livny J."/>
            <person name="Vlamakis H."/>
            <person name="Clish C."/>
            <person name="Bullock K."/>
            <person name="Deik A."/>
            <person name="Scott J."/>
            <person name="Pierce K.A."/>
            <person name="Xavier R.J."/>
            <person name="Alm E.J."/>
        </authorList>
    </citation>
    <scope>NUCLEOTIDE SEQUENCE</scope>
    <source>
        <strain evidence="3">BIOML-A12</strain>
    </source>
</reference>
<reference evidence="2" key="4">
    <citation type="journal article" date="2022" name="Clin. Infect. Dis.">
        <title>Association between Clostridium innocuum and antibiotic-associated diarrhea in adults and children: A cross-sectional study and comparative genomics analysis.</title>
        <authorList>
            <person name="Cherny K.E."/>
            <person name="Muscat E.B."/>
            <person name="Balaji A."/>
            <person name="Mukherjee J."/>
            <person name="Ozer E.A."/>
            <person name="Angarone M.P."/>
            <person name="Hauser A.R."/>
            <person name="Sichel J.S."/>
            <person name="Amponsah E."/>
            <person name="Kociolek L.K."/>
        </authorList>
    </citation>
    <scope>NUCLEOTIDE SEQUENCE</scope>
    <source>
        <strain evidence="2">NU1-AC-029v</strain>
    </source>
</reference>
<dbReference type="EMBL" id="JQIF01000053">
    <property type="protein sequence ID" value="KGJ52780.1"/>
    <property type="molecule type" value="Genomic_DNA"/>
</dbReference>
<sequence length="140" mass="16730">MKKSENSKILPYTKKQIASVILHPETCNIRGYQVYKKLDEDNWIEDYGDHFLMKFYFTEVSEDRIVMERYPFAQSSVHVTKTIFEMKDADNGQVELSIREKVTKGDFVRKITKVIENHDQNDTYYMDLITRIQKYCAKRK</sequence>
<accession>A0A099I507</accession>
<evidence type="ECO:0000313" key="5">
    <source>
        <dbReference type="Proteomes" id="UP000030008"/>
    </source>
</evidence>
<dbReference type="EMBL" id="WWTN01000032">
    <property type="protein sequence ID" value="MZH57232.1"/>
    <property type="molecule type" value="Genomic_DNA"/>
</dbReference>
<evidence type="ECO:0000313" key="6">
    <source>
        <dbReference type="Proteomes" id="UP000503330"/>
    </source>
</evidence>
<dbReference type="AlphaFoldDB" id="A0A099I507"/>
<dbReference type="EMBL" id="CP048838">
    <property type="protein sequence ID" value="QJA01872.1"/>
    <property type="molecule type" value="Genomic_DNA"/>
</dbReference>